<name>A0ABQ1QXR1_9FLAO</name>
<protein>
    <submittedName>
        <fullName evidence="4">N-acetyltransferase</fullName>
    </submittedName>
</protein>
<dbReference type="SUPFAM" id="SSF55729">
    <property type="entry name" value="Acyl-CoA N-acyltransferases (Nat)"/>
    <property type="match status" value="1"/>
</dbReference>
<dbReference type="InterPro" id="IPR016181">
    <property type="entry name" value="Acyl_CoA_acyltransferase"/>
</dbReference>
<dbReference type="PANTHER" id="PTHR43877:SF2">
    <property type="entry name" value="AMINOALKYLPHOSPHONATE N-ACETYLTRANSFERASE-RELATED"/>
    <property type="match status" value="1"/>
</dbReference>
<evidence type="ECO:0000259" key="3">
    <source>
        <dbReference type="PROSITE" id="PS51186"/>
    </source>
</evidence>
<dbReference type="EMBL" id="BMFH01000001">
    <property type="protein sequence ID" value="GGD51067.1"/>
    <property type="molecule type" value="Genomic_DNA"/>
</dbReference>
<dbReference type="CDD" id="cd04301">
    <property type="entry name" value="NAT_SF"/>
    <property type="match status" value="1"/>
</dbReference>
<reference evidence="5" key="1">
    <citation type="journal article" date="2019" name="Int. J. Syst. Evol. Microbiol.">
        <title>The Global Catalogue of Microorganisms (GCM) 10K type strain sequencing project: providing services to taxonomists for standard genome sequencing and annotation.</title>
        <authorList>
            <consortium name="The Broad Institute Genomics Platform"/>
            <consortium name="The Broad Institute Genome Sequencing Center for Infectious Disease"/>
            <person name="Wu L."/>
            <person name="Ma J."/>
        </authorList>
    </citation>
    <scope>NUCLEOTIDE SEQUENCE [LARGE SCALE GENOMIC DNA]</scope>
    <source>
        <strain evidence="5">CGMCC 1.12606</strain>
    </source>
</reference>
<sequence>MSLAKACALHMIQKGIEQWNELYPSEEAFLKDRSRGELFVLEVSGHVVGCITVSSLMDKEYKTVQWLTPNRNNIYIHRLAVHPEQQGKGFARKMMDWAENRAKSESRISVRLDTFSRNKRNQRFYEARGYQRLEPVYFPRQSPHPFYCYELIL</sequence>
<keyword evidence="2" id="KW-0012">Acyltransferase</keyword>
<dbReference type="Proteomes" id="UP000625780">
    <property type="component" value="Unassembled WGS sequence"/>
</dbReference>
<keyword evidence="5" id="KW-1185">Reference proteome</keyword>
<dbReference type="PANTHER" id="PTHR43877">
    <property type="entry name" value="AMINOALKYLPHOSPHONATE N-ACETYLTRANSFERASE-RELATED-RELATED"/>
    <property type="match status" value="1"/>
</dbReference>
<evidence type="ECO:0000313" key="4">
    <source>
        <dbReference type="EMBL" id="GGD51067.1"/>
    </source>
</evidence>
<organism evidence="4 5">
    <name type="scientific">Muriicola marianensis</name>
    <dbReference type="NCBI Taxonomy" id="1324801"/>
    <lineage>
        <taxon>Bacteria</taxon>
        <taxon>Pseudomonadati</taxon>
        <taxon>Bacteroidota</taxon>
        <taxon>Flavobacteriia</taxon>
        <taxon>Flavobacteriales</taxon>
        <taxon>Flavobacteriaceae</taxon>
        <taxon>Muriicola</taxon>
    </lineage>
</organism>
<evidence type="ECO:0000313" key="5">
    <source>
        <dbReference type="Proteomes" id="UP000625780"/>
    </source>
</evidence>
<accession>A0ABQ1QXR1</accession>
<keyword evidence="1" id="KW-0808">Transferase</keyword>
<comment type="caution">
    <text evidence="4">The sequence shown here is derived from an EMBL/GenBank/DDBJ whole genome shotgun (WGS) entry which is preliminary data.</text>
</comment>
<dbReference type="PROSITE" id="PS51186">
    <property type="entry name" value="GNAT"/>
    <property type="match status" value="1"/>
</dbReference>
<evidence type="ECO:0000256" key="1">
    <source>
        <dbReference type="ARBA" id="ARBA00022679"/>
    </source>
</evidence>
<dbReference type="InterPro" id="IPR000182">
    <property type="entry name" value="GNAT_dom"/>
</dbReference>
<gene>
    <name evidence="4" type="ORF">GCM10011361_17210</name>
</gene>
<dbReference type="Pfam" id="PF00583">
    <property type="entry name" value="Acetyltransf_1"/>
    <property type="match status" value="1"/>
</dbReference>
<dbReference type="InterPro" id="IPR050832">
    <property type="entry name" value="Bact_Acetyltransf"/>
</dbReference>
<feature type="domain" description="N-acetyltransferase" evidence="3">
    <location>
        <begin position="1"/>
        <end position="153"/>
    </location>
</feature>
<evidence type="ECO:0000256" key="2">
    <source>
        <dbReference type="ARBA" id="ARBA00023315"/>
    </source>
</evidence>
<proteinExistence type="predicted"/>
<dbReference type="RefSeq" id="WP_308418532.1">
    <property type="nucleotide sequence ID" value="NZ_BMFH01000001.1"/>
</dbReference>
<dbReference type="Gene3D" id="3.40.630.30">
    <property type="match status" value="1"/>
</dbReference>